<dbReference type="PANTHER" id="PTHR30620">
    <property type="entry name" value="PERIPLASMIC BETA-GLUCOSIDASE-RELATED"/>
    <property type="match status" value="1"/>
</dbReference>
<organism evidence="6 7">
    <name type="scientific">Lysobacter gummosus</name>
    <dbReference type="NCBI Taxonomy" id="262324"/>
    <lineage>
        <taxon>Bacteria</taxon>
        <taxon>Pseudomonadati</taxon>
        <taxon>Pseudomonadota</taxon>
        <taxon>Gammaproteobacteria</taxon>
        <taxon>Lysobacterales</taxon>
        <taxon>Lysobacteraceae</taxon>
        <taxon>Lysobacter</taxon>
    </lineage>
</organism>
<dbReference type="SUPFAM" id="SSF51445">
    <property type="entry name" value="(Trans)glycosidases"/>
    <property type="match status" value="1"/>
</dbReference>
<dbReference type="PROSITE" id="PS51318">
    <property type="entry name" value="TAT"/>
    <property type="match status" value="1"/>
</dbReference>
<dbReference type="InterPro" id="IPR041443">
    <property type="entry name" value="Exop_C"/>
</dbReference>
<dbReference type="Pfam" id="PF18559">
    <property type="entry name" value="Exop_C"/>
    <property type="match status" value="1"/>
</dbReference>
<dbReference type="InterPro" id="IPR001764">
    <property type="entry name" value="Glyco_hydro_3_N"/>
</dbReference>
<keyword evidence="7" id="KW-1185">Reference proteome</keyword>
<evidence type="ECO:0000256" key="1">
    <source>
        <dbReference type="ARBA" id="ARBA00022801"/>
    </source>
</evidence>
<dbReference type="InterPro" id="IPR017853">
    <property type="entry name" value="GH"/>
</dbReference>
<dbReference type="PANTHER" id="PTHR30620:SF77">
    <property type="entry name" value="LYSOSOMAL BETA GLUCOSIDASE-LIKE"/>
    <property type="match status" value="1"/>
</dbReference>
<sequence length="866" mass="92614">MNAELSAHERAAILSIPSRYPRRRRLVCALALALLPGLAAADGAPAAAATVDPAHWAALKPPIARDARLEKRIVDLLAKMSVEEKVGQIVQADINSATPEDVRKYHIGSVLAGGNSEPGGISEPGGNYAAAPQEWLEVADKFYKASMDDSDGKAAVPIIFGIDAVHGHNNLIGATLFPHNIGLGATRNPELIRRIGAATAAEVRTTGMEWTFAPTLTVPRDDRWGRTYEGYSEDPRVVASYAAAAIEGLQGKVGTRQFLDGRHVIASAKHFLADGGTFEGRDQGDAKISEQELRDIHGAGYPPALKAGAQTVMASFSSWQGQKMHGNKALLTGVLKQRMGFDGFVIGDWNAHGQVTGCSNDNCAAAFNAGVDMLMAPDSWRGYYDNALKQVKSGEISMARLDDAVTRILRVKLRLGLFEAGAPSQRPLGGKFELLGSAEHRAIARQAVRESLVLLKNDSGVLPISPKARVLVLGEGADNLPKQSGGWTLNWQGTGLKASDFPHAQSIWSGLREQIQAAGGQAELAADGKYKNKPDVAIFVYGEDPYAEFQGDLRTVTFRPTRNPELETIKRLKAEGIPVVSVFLSGRPLWVNREINASDAFVAAWLPGSEGGGIADVLLRNGAGGVAHDFKGKLSYSWPRTAVQIANVGDKDYSPQFAFGYGLSYAKPGKVGALAEDPGTADIDQRAMQFLGRGALPRGWKLRVDSQGKRADAIKPPLASADGAVAVSAVDYKAQEDAWRVDWKGDARVEWVADTPMELVRETNGDVQLLITLKVDAVGAGDTNLIAVCTGPKCEAKMPLGDILRGLPRGQWQRIGIPLKCVRAAGADMGKLEVPFGLQASKGTSITLHEVAYGTDAEQVVDCKRQ</sequence>
<feature type="domain" description="ExoP galactose-binding-like" evidence="5">
    <location>
        <begin position="700"/>
        <end position="851"/>
    </location>
</feature>
<dbReference type="Gene3D" id="2.60.120.430">
    <property type="entry name" value="Galactose-binding lectin"/>
    <property type="match status" value="1"/>
</dbReference>
<name>A0ABY3XB76_9GAMM</name>
<dbReference type="Gene3D" id="3.40.50.1700">
    <property type="entry name" value="Glycoside hydrolase family 3 C-terminal domain"/>
    <property type="match status" value="1"/>
</dbReference>
<feature type="signal peptide" evidence="2">
    <location>
        <begin position="1"/>
        <end position="41"/>
    </location>
</feature>
<accession>A0ABY3XB76</accession>
<dbReference type="Gene3D" id="3.20.20.300">
    <property type="entry name" value="Glycoside hydrolase, family 3, N-terminal domain"/>
    <property type="match status" value="1"/>
</dbReference>
<reference evidence="6 7" key="1">
    <citation type="submission" date="2022-03" db="EMBL/GenBank/DDBJ databases">
        <title>Complete genome sequence of Lysobacter capsici VKM B-2533 and Lysobacter gummosus 10.1.1, promising sources of lytic agents.</title>
        <authorList>
            <person name="Tarlachkov S.V."/>
            <person name="Kudryakova I.V."/>
            <person name="Afoshin A.S."/>
            <person name="Leontyevskaya E.A."/>
            <person name="Leontyevskaya N.V."/>
        </authorList>
    </citation>
    <scope>NUCLEOTIDE SEQUENCE [LARGE SCALE GENOMIC DNA]</scope>
    <source>
        <strain evidence="6 7">10.1.1</strain>
    </source>
</reference>
<dbReference type="EMBL" id="CP093547">
    <property type="protein sequence ID" value="UNP29882.1"/>
    <property type="molecule type" value="Genomic_DNA"/>
</dbReference>
<keyword evidence="1" id="KW-0378">Hydrolase</keyword>
<dbReference type="InterPro" id="IPR002772">
    <property type="entry name" value="Glyco_hydro_3_C"/>
</dbReference>
<gene>
    <name evidence="6" type="ORF">MOV92_00920</name>
</gene>
<feature type="domain" description="Glycoside hydrolase family 3 C-terminal" evidence="4">
    <location>
        <begin position="452"/>
        <end position="665"/>
    </location>
</feature>
<protein>
    <submittedName>
        <fullName evidence="6">Exo 1,3/1,4-beta-D-glucan glucohydrolase</fullName>
    </submittedName>
</protein>
<evidence type="ECO:0000313" key="6">
    <source>
        <dbReference type="EMBL" id="UNP29882.1"/>
    </source>
</evidence>
<dbReference type="Proteomes" id="UP000829194">
    <property type="component" value="Chromosome"/>
</dbReference>
<dbReference type="InterPro" id="IPR036881">
    <property type="entry name" value="Glyco_hydro_3_C_sf"/>
</dbReference>
<dbReference type="InterPro" id="IPR006311">
    <property type="entry name" value="TAT_signal"/>
</dbReference>
<feature type="domain" description="Glycoside hydrolase family 3 N-terminal" evidence="3">
    <location>
        <begin position="82"/>
        <end position="411"/>
    </location>
</feature>
<dbReference type="InterPro" id="IPR051915">
    <property type="entry name" value="Cellulose_Degrad_GH3"/>
</dbReference>
<evidence type="ECO:0000259" key="4">
    <source>
        <dbReference type="Pfam" id="PF01915"/>
    </source>
</evidence>
<evidence type="ECO:0000259" key="5">
    <source>
        <dbReference type="Pfam" id="PF18559"/>
    </source>
</evidence>
<dbReference type="Pfam" id="PF01915">
    <property type="entry name" value="Glyco_hydro_3_C"/>
    <property type="match status" value="1"/>
</dbReference>
<dbReference type="InterPro" id="IPR036962">
    <property type="entry name" value="Glyco_hydro_3_N_sf"/>
</dbReference>
<dbReference type="Pfam" id="PF00933">
    <property type="entry name" value="Glyco_hydro_3"/>
    <property type="match status" value="1"/>
</dbReference>
<feature type="chain" id="PRO_5046800071" evidence="2">
    <location>
        <begin position="42"/>
        <end position="866"/>
    </location>
</feature>
<dbReference type="RefSeq" id="WP_083512210.1">
    <property type="nucleotide sequence ID" value="NZ_CP011131.1"/>
</dbReference>
<evidence type="ECO:0000313" key="7">
    <source>
        <dbReference type="Proteomes" id="UP000829194"/>
    </source>
</evidence>
<dbReference type="SUPFAM" id="SSF52279">
    <property type="entry name" value="Beta-D-glucan exohydrolase, C-terminal domain"/>
    <property type="match status" value="1"/>
</dbReference>
<keyword evidence="2" id="KW-0732">Signal</keyword>
<dbReference type="PRINTS" id="PR00133">
    <property type="entry name" value="GLHYDRLASE3"/>
</dbReference>
<evidence type="ECO:0000256" key="2">
    <source>
        <dbReference type="SAM" id="SignalP"/>
    </source>
</evidence>
<proteinExistence type="predicted"/>
<evidence type="ECO:0000259" key="3">
    <source>
        <dbReference type="Pfam" id="PF00933"/>
    </source>
</evidence>